<feature type="compositionally biased region" description="Low complexity" evidence="5">
    <location>
        <begin position="245"/>
        <end position="281"/>
    </location>
</feature>
<dbReference type="EMBL" id="JAIFTH010000904">
    <property type="protein sequence ID" value="KAG9508838.1"/>
    <property type="molecule type" value="Genomic_DNA"/>
</dbReference>
<feature type="compositionally biased region" description="Basic and acidic residues" evidence="5">
    <location>
        <begin position="1144"/>
        <end position="1153"/>
    </location>
</feature>
<feature type="compositionally biased region" description="Low complexity" evidence="5">
    <location>
        <begin position="1179"/>
        <end position="1191"/>
    </location>
</feature>
<evidence type="ECO:0000313" key="8">
    <source>
        <dbReference type="Proteomes" id="UP000825002"/>
    </source>
</evidence>
<reference evidence="7 8" key="1">
    <citation type="submission" date="2020-10" db="EMBL/GenBank/DDBJ databases">
        <authorList>
            <person name="Klimov P.B."/>
            <person name="Dyachkov S.M."/>
            <person name="Chetverikov P.E."/>
        </authorList>
    </citation>
    <scope>NUCLEOTIDE SEQUENCE [LARGE SCALE GENOMIC DNA]</scope>
    <source>
        <strain evidence="7">BMOC 18-1129-001#AD2665</strain>
        <tissue evidence="7">Entire mites</tissue>
    </source>
</reference>
<dbReference type="InterPro" id="IPR013087">
    <property type="entry name" value="Znf_C2H2_type"/>
</dbReference>
<feature type="compositionally biased region" description="Low complexity" evidence="5">
    <location>
        <begin position="1258"/>
        <end position="1289"/>
    </location>
</feature>
<feature type="region of interest" description="Disordered" evidence="5">
    <location>
        <begin position="1257"/>
        <end position="1297"/>
    </location>
</feature>
<dbReference type="PROSITE" id="PS00028">
    <property type="entry name" value="ZINC_FINGER_C2H2_1"/>
    <property type="match status" value="3"/>
</dbReference>
<protein>
    <submittedName>
        <fullName evidence="7">Transcription factor Sp4</fullName>
    </submittedName>
</protein>
<evidence type="ECO:0000259" key="6">
    <source>
        <dbReference type="PROSITE" id="PS50157"/>
    </source>
</evidence>
<feature type="region of interest" description="Disordered" evidence="5">
    <location>
        <begin position="1411"/>
        <end position="1432"/>
    </location>
</feature>
<evidence type="ECO:0000313" key="7">
    <source>
        <dbReference type="EMBL" id="KAG9508838.1"/>
    </source>
</evidence>
<organism evidence="7 8">
    <name type="scientific">Fragariocoptes setiger</name>
    <dbReference type="NCBI Taxonomy" id="1670756"/>
    <lineage>
        <taxon>Eukaryota</taxon>
        <taxon>Metazoa</taxon>
        <taxon>Ecdysozoa</taxon>
        <taxon>Arthropoda</taxon>
        <taxon>Chelicerata</taxon>
        <taxon>Arachnida</taxon>
        <taxon>Acari</taxon>
        <taxon>Acariformes</taxon>
        <taxon>Trombidiformes</taxon>
        <taxon>Prostigmata</taxon>
        <taxon>Eupodina</taxon>
        <taxon>Eriophyoidea</taxon>
        <taxon>Phytoptidae</taxon>
        <taxon>Fragariocoptes</taxon>
    </lineage>
</organism>
<feature type="region of interest" description="Disordered" evidence="5">
    <location>
        <begin position="297"/>
        <end position="318"/>
    </location>
</feature>
<feature type="compositionally biased region" description="Polar residues" evidence="5">
    <location>
        <begin position="1154"/>
        <end position="1167"/>
    </location>
</feature>
<dbReference type="SMART" id="SM00355">
    <property type="entry name" value="ZnF_C2H2"/>
    <property type="match status" value="3"/>
</dbReference>
<feature type="region of interest" description="Disordered" evidence="5">
    <location>
        <begin position="1106"/>
        <end position="1203"/>
    </location>
</feature>
<keyword evidence="1" id="KW-0479">Metal-binding</keyword>
<keyword evidence="8" id="KW-1185">Reference proteome</keyword>
<feature type="domain" description="C2H2-type" evidence="6">
    <location>
        <begin position="1546"/>
        <end position="1573"/>
    </location>
</feature>
<feature type="non-terminal residue" evidence="7">
    <location>
        <position position="1"/>
    </location>
</feature>
<gene>
    <name evidence="7" type="primary">SP4</name>
    <name evidence="7" type="ORF">GZH46_02654</name>
</gene>
<accession>A0ABQ7S601</accession>
<dbReference type="Proteomes" id="UP000825002">
    <property type="component" value="Unassembled WGS sequence"/>
</dbReference>
<feature type="domain" description="C2H2-type" evidence="6">
    <location>
        <begin position="1486"/>
        <end position="1515"/>
    </location>
</feature>
<feature type="compositionally biased region" description="Low complexity" evidence="5">
    <location>
        <begin position="1106"/>
        <end position="1121"/>
    </location>
</feature>
<comment type="caution">
    <text evidence="7">The sequence shown here is derived from an EMBL/GenBank/DDBJ whole genome shotgun (WGS) entry which is preliminary data.</text>
</comment>
<dbReference type="Gene3D" id="3.30.160.60">
    <property type="entry name" value="Classic Zinc Finger"/>
    <property type="match status" value="3"/>
</dbReference>
<dbReference type="Pfam" id="PF00096">
    <property type="entry name" value="zf-C2H2"/>
    <property type="match status" value="2"/>
</dbReference>
<dbReference type="SUPFAM" id="SSF57667">
    <property type="entry name" value="beta-beta-alpha zinc fingers"/>
    <property type="match status" value="2"/>
</dbReference>
<evidence type="ECO:0000256" key="3">
    <source>
        <dbReference type="ARBA" id="ARBA00022833"/>
    </source>
</evidence>
<dbReference type="PANTHER" id="PTHR23235">
    <property type="entry name" value="KRUEPPEL-LIKE TRANSCRIPTION FACTOR"/>
    <property type="match status" value="1"/>
</dbReference>
<keyword evidence="2 4" id="KW-0863">Zinc-finger</keyword>
<sequence>RSFYLGEYPLVADVSYCHDLLFTLSNKSKSILVYDLNNPSAIDTSEPLDSIPLSSCLGRKNLDSLSVEKLLYCERGNYIALSGHEDDTSKPFVVIVFLNKRKSSDGPLQFDTKYLDLDLAVIKNRSSTEMSCIDCCQRTGNIALAFRNTVTIYEFYPYVNPLGRDSSNRGSSDVPLPSFKPIIDVKLSLESQKVRLIENVLAVSNSDHVQVFKLELMPIEIQTDACTEPPAQSCSNGSEPPAPPMSSNSGSPNNQSSSCISDSAPSSTTTSSTSMSTSNSTLSNFSLLDGKLTGESEYGDSKVKIGSQPHTNSVNNNSINTTINTSLFVNPSENRASLTSMNDCVTWNLNTSKVIKLPTLSHSISPNLSSYFVCHPAELLGPASETISCRVSCDTYSQAEYATSQIEVVVLLCRLFDSEIVKSVDLQANYRNTSSNTSLAGPTAAYRGKHDARSNKPGRMRRITTTECIGDNHLLESDEHENLFSLNVFISTLTNCYIYNLLSKPVVLDQCITYPDVCLDSCHDRVNFFTLTPLGLQTCSTAVLDWAFQYDWSSTRDLSLDFMAIDAKMRLFITQDYVVLAGTQDFANRYPIDYYEKPHIDEICGRTHYTVARCSSNLICCNLLAYAHASMLLHLLTTRDSPQDTLNLEARLRAIAINLSKSLLRKKQSNRITNTKIDKGIKNLFKLSGCDLTQLVNDLNKTIQKMQVPTIDEPNGSLLASNSIDDSSILDLYTVSQLFSDRRRSSLEDLDATDPNQVLIKIFFKYAKPDEAIFVHLTSGHDIDLRCNLIDLLYQANSSLFTKFSLKCSTVIAQQSRIVELVIDKLDRMSKLRSTGINRATVLFALSQIYAVLQRPEECLGTLGKIQPANHLVMTMCSNQDLILPCTPIRHILMCHFPNVFESFLRRLSNNDFETMVRLCINECDADCLKGSEKIMALLKPKFQLVDELLNENPRALIKFTQDRFDYLSDWQYLFRKLFKTEKQFDTKAFSENPDLMSLANLTLTTLVKQSTALEFVSLIDERCAAYCRPIVWWASIHSKLTYEASVVKTCAPSDDSMGGQNGPAVISPNDLAQLMASAQGQTVAGLLNPDGTITLNSGMLTQQQQQQLISSIAPSSSSSDQSDDQQHVNRNLQISTPCLQQDSRNDNHDQTEIQRNCSRSDSTNQTGGIGNSPLPRTQMQQQHQHQQQMHQHTDDHSASQLPLHTGQPQVVATVQLPNGQIGQLIAPSGGQLWTPNAINLQQLSMAVAAATGNLVTSQIPGQPQSNGQPQQNDQSQQNSLPDQQQAPQPMSNHQQPQVVATVQLPNGQIGHVLGRPGQVLPAGAISLSQLTGLGQANVVQLPSMQGFQIPNGSGQVLSHSAIQGLLNSSGGIITNASGQPINSTVHLGNGGQFLAPDPSDPGKWQVLSNNQSASPMTSSSMSQNIASPQPTLSQSQFSVAAQFSENSTQSSESSISSKKMKRLACTCPNCRDGDNSRNKDSKKQHICHFPDCNKVYGKTSHLRAHLRWHSGERPYVCNWLFCGKKFTRSDELQRHRRTHTGEKRFQCPECLKRFMRSDHLSKHLKTHQTKKNSSPIKEENAMPKEDMIDELDTKLDADTHATLKLECDQF</sequence>
<evidence type="ECO:0000256" key="2">
    <source>
        <dbReference type="ARBA" id="ARBA00022771"/>
    </source>
</evidence>
<dbReference type="PROSITE" id="PS50157">
    <property type="entry name" value="ZINC_FINGER_C2H2_2"/>
    <property type="match status" value="3"/>
</dbReference>
<feature type="compositionally biased region" description="Polar residues" evidence="5">
    <location>
        <begin position="1129"/>
        <end position="1143"/>
    </location>
</feature>
<proteinExistence type="predicted"/>
<evidence type="ECO:0000256" key="5">
    <source>
        <dbReference type="SAM" id="MobiDB-lite"/>
    </source>
</evidence>
<evidence type="ECO:0000256" key="1">
    <source>
        <dbReference type="ARBA" id="ARBA00022723"/>
    </source>
</evidence>
<dbReference type="InterPro" id="IPR036236">
    <property type="entry name" value="Znf_C2H2_sf"/>
</dbReference>
<feature type="domain" description="C2H2-type" evidence="6">
    <location>
        <begin position="1516"/>
        <end position="1545"/>
    </location>
</feature>
<feature type="region of interest" description="Disordered" evidence="5">
    <location>
        <begin position="227"/>
        <end position="281"/>
    </location>
</feature>
<feature type="compositionally biased region" description="Low complexity" evidence="5">
    <location>
        <begin position="1411"/>
        <end position="1425"/>
    </location>
</feature>
<dbReference type="PANTHER" id="PTHR23235:SF165">
    <property type="entry name" value="TRANSCRIPTION FACTOR BTD"/>
    <property type="match status" value="1"/>
</dbReference>
<keyword evidence="3" id="KW-0862">Zinc</keyword>
<evidence type="ECO:0000256" key="4">
    <source>
        <dbReference type="PROSITE-ProRule" id="PRU00042"/>
    </source>
</evidence>
<name>A0ABQ7S601_9ACAR</name>